<name>A0A6B4G7T2_CLOBO</name>
<dbReference type="InterPro" id="IPR040644">
    <property type="entry name" value="HydF_tetramer"/>
</dbReference>
<dbReference type="FunFam" id="3.40.50.300:FF:002325">
    <property type="entry name" value="Hydrogenase maturation GTPase HydF"/>
    <property type="match status" value="1"/>
</dbReference>
<dbReference type="GO" id="GO:0030488">
    <property type="term" value="P:tRNA methylation"/>
    <property type="evidence" value="ECO:0007669"/>
    <property type="project" value="TreeGrafter"/>
</dbReference>
<proteinExistence type="predicted"/>
<reference evidence="6 7" key="1">
    <citation type="submission" date="2019-04" db="EMBL/GenBank/DDBJ databases">
        <title>Genome sequencing of Clostridium botulinum Groups I-IV and Clostridium butyricum.</title>
        <authorList>
            <person name="Brunt J."/>
            <person name="Van Vliet A.H.M."/>
            <person name="Stringer S.C."/>
            <person name="Carter A.T."/>
            <person name="Peck M.W."/>
        </authorList>
    </citation>
    <scope>NUCLEOTIDE SEQUENCE [LARGE SCALE GENOMIC DNA]</scope>
    <source>
        <strain evidence="6 7">IFR 18/037</strain>
    </source>
</reference>
<dbReference type="Gene3D" id="3.40.50.11420">
    <property type="match status" value="1"/>
</dbReference>
<dbReference type="FunFam" id="3.40.50.11410:FF:000001">
    <property type="entry name" value="Hydrogenase maturation GTPase HydF"/>
    <property type="match status" value="1"/>
</dbReference>
<evidence type="ECO:0000313" key="6">
    <source>
        <dbReference type="EMBL" id="NFG18007.1"/>
    </source>
</evidence>
<dbReference type="InterPro" id="IPR041606">
    <property type="entry name" value="HydF_dimer"/>
</dbReference>
<dbReference type="SUPFAM" id="SSF52540">
    <property type="entry name" value="P-loop containing nucleoside triphosphate hydrolases"/>
    <property type="match status" value="1"/>
</dbReference>
<dbReference type="RefSeq" id="WP_061315968.1">
    <property type="nucleotide sequence ID" value="NZ_CP022395.1"/>
</dbReference>
<dbReference type="Gene3D" id="3.40.50.11410">
    <property type="match status" value="1"/>
</dbReference>
<dbReference type="PANTHER" id="PTHR42714:SF6">
    <property type="entry name" value="TRANSLATION INITIATION FACTOR IF-2"/>
    <property type="match status" value="1"/>
</dbReference>
<dbReference type="Pfam" id="PF18128">
    <property type="entry name" value="HydF_dimer"/>
    <property type="match status" value="1"/>
</dbReference>
<evidence type="ECO:0000256" key="2">
    <source>
        <dbReference type="ARBA" id="ARBA00023134"/>
    </source>
</evidence>
<dbReference type="Proteomes" id="UP000478995">
    <property type="component" value="Unassembled WGS sequence"/>
</dbReference>
<dbReference type="GO" id="GO:0005525">
    <property type="term" value="F:GTP binding"/>
    <property type="evidence" value="ECO:0007669"/>
    <property type="project" value="UniProtKB-KW"/>
</dbReference>
<evidence type="ECO:0000259" key="4">
    <source>
        <dbReference type="Pfam" id="PF18128"/>
    </source>
</evidence>
<organism evidence="6 7">
    <name type="scientific">Clostridium botulinum</name>
    <dbReference type="NCBI Taxonomy" id="1491"/>
    <lineage>
        <taxon>Bacteria</taxon>
        <taxon>Bacillati</taxon>
        <taxon>Bacillota</taxon>
        <taxon>Clostridia</taxon>
        <taxon>Eubacteriales</taxon>
        <taxon>Clostridiaceae</taxon>
        <taxon>Clostridium</taxon>
    </lineage>
</organism>
<dbReference type="Gene3D" id="3.40.50.300">
    <property type="entry name" value="P-loop containing nucleotide triphosphate hydrolases"/>
    <property type="match status" value="1"/>
</dbReference>
<dbReference type="InterPro" id="IPR006073">
    <property type="entry name" value="GTP-bd"/>
</dbReference>
<sequence length="399" mass="44773">MNTTPNANRIHITFIGKTNSGKSSLMNAIIGQDISIVSPIEGTTTDPVSKSMELIPLGPVLFTDTAGLEDNTELGKVRIEKTLNTLLKTDFAIYVMSAKDIDINLYKKTINKFKEQNISYITVINKMDIIEKNKIDNIKKIIEDPIFVSSNDINSILNLKDLIIKNLSKTKEDDTIIGNLLPHNSKVIMVIPIDSEAPKGRLILPQVQLIRDCLDHGIKSYVVRDTELKSALDDLKNVDLVITDSQAFKKVNNIIPKNIKLTSFSILLANYKGDLKTFVEGTKAINTLNENSKILISESCTHNYSHEDIGRVKIPNMINSHVDKKLNYEFKMGESFPQDVDKYDLIIHCGACMVNKKSMDSKLKLCMKKNVPITNYGILISYLTGILDRSIEVFNIKLK</sequence>
<dbReference type="NCBIfam" id="TIGR00231">
    <property type="entry name" value="small_GTP"/>
    <property type="match status" value="1"/>
</dbReference>
<dbReference type="GO" id="GO:0002098">
    <property type="term" value="P:tRNA wobble uridine modification"/>
    <property type="evidence" value="ECO:0007669"/>
    <property type="project" value="TreeGrafter"/>
</dbReference>
<accession>A0A6B4G7T2</accession>
<dbReference type="InterPro" id="IPR023873">
    <property type="entry name" value="FeFe-hyd_GTPase_HydF"/>
</dbReference>
<evidence type="ECO:0000259" key="5">
    <source>
        <dbReference type="Pfam" id="PF18133"/>
    </source>
</evidence>
<evidence type="ECO:0000313" key="7">
    <source>
        <dbReference type="Proteomes" id="UP000478995"/>
    </source>
</evidence>
<comment type="caution">
    <text evidence="6">The sequence shown here is derived from an EMBL/GenBank/DDBJ whole genome shotgun (WGS) entry which is preliminary data.</text>
</comment>
<keyword evidence="1" id="KW-0547">Nucleotide-binding</keyword>
<dbReference type="AlphaFoldDB" id="A0A6B4G7T2"/>
<feature type="domain" description="G" evidence="3">
    <location>
        <begin position="12"/>
        <end position="126"/>
    </location>
</feature>
<evidence type="ECO:0000256" key="1">
    <source>
        <dbReference type="ARBA" id="ARBA00022741"/>
    </source>
</evidence>
<feature type="domain" description="Hydrogen maturase F dimerization" evidence="4">
    <location>
        <begin position="176"/>
        <end position="273"/>
    </location>
</feature>
<gene>
    <name evidence="6" type="primary">hydF</name>
    <name evidence="6" type="ORF">FC794_14690</name>
</gene>
<dbReference type="GO" id="GO:0005737">
    <property type="term" value="C:cytoplasm"/>
    <property type="evidence" value="ECO:0007669"/>
    <property type="project" value="TreeGrafter"/>
</dbReference>
<dbReference type="PANTHER" id="PTHR42714">
    <property type="entry name" value="TRNA MODIFICATION GTPASE GTPBP3"/>
    <property type="match status" value="1"/>
</dbReference>
<dbReference type="NCBIfam" id="TIGR03918">
    <property type="entry name" value="GTP_HydF"/>
    <property type="match status" value="1"/>
</dbReference>
<dbReference type="Pfam" id="PF18133">
    <property type="entry name" value="HydF_tetramer"/>
    <property type="match status" value="1"/>
</dbReference>
<protein>
    <submittedName>
        <fullName evidence="6">[FeFe] hydrogenase H-cluster maturation GTPase HydF</fullName>
    </submittedName>
</protein>
<evidence type="ECO:0000259" key="3">
    <source>
        <dbReference type="Pfam" id="PF01926"/>
    </source>
</evidence>
<dbReference type="FunFam" id="3.40.50.11420:FF:000001">
    <property type="entry name" value="Hydrogenase maturation GTPase HydF"/>
    <property type="match status" value="1"/>
</dbReference>
<feature type="domain" description="Hydrogen maturase F tetramerization" evidence="5">
    <location>
        <begin position="276"/>
        <end position="393"/>
    </location>
</feature>
<dbReference type="CDD" id="cd00880">
    <property type="entry name" value="Era_like"/>
    <property type="match status" value="1"/>
</dbReference>
<dbReference type="EMBL" id="SWOY01000006">
    <property type="protein sequence ID" value="NFG18007.1"/>
    <property type="molecule type" value="Genomic_DNA"/>
</dbReference>
<dbReference type="InterPro" id="IPR027417">
    <property type="entry name" value="P-loop_NTPase"/>
</dbReference>
<keyword evidence="2" id="KW-0342">GTP-binding</keyword>
<dbReference type="Pfam" id="PF01926">
    <property type="entry name" value="MMR_HSR1"/>
    <property type="match status" value="1"/>
</dbReference>
<dbReference type="InterPro" id="IPR005225">
    <property type="entry name" value="Small_GTP-bd"/>
</dbReference>